<dbReference type="AlphaFoldDB" id="A0AAW0C1G5"/>
<gene>
    <name evidence="3" type="ORF">R3P38DRAFT_2701692</name>
</gene>
<dbReference type="Pfam" id="PF00135">
    <property type="entry name" value="COesterase"/>
    <property type="match status" value="1"/>
</dbReference>
<dbReference type="Proteomes" id="UP001362999">
    <property type="component" value="Unassembled WGS sequence"/>
</dbReference>
<evidence type="ECO:0000313" key="3">
    <source>
        <dbReference type="EMBL" id="KAK7031810.1"/>
    </source>
</evidence>
<comment type="caution">
    <text evidence="3">The sequence shown here is derived from an EMBL/GenBank/DDBJ whole genome shotgun (WGS) entry which is preliminary data.</text>
</comment>
<dbReference type="InterPro" id="IPR019819">
    <property type="entry name" value="Carboxylesterase_B_CS"/>
</dbReference>
<dbReference type="InterPro" id="IPR050309">
    <property type="entry name" value="Type-B_Carboxylest/Lipase"/>
</dbReference>
<dbReference type="InterPro" id="IPR029058">
    <property type="entry name" value="AB_hydrolase_fold"/>
</dbReference>
<name>A0AAW0C1G5_9AGAR</name>
<feature type="chain" id="PRO_5044024349" evidence="1">
    <location>
        <begin position="19"/>
        <end position="542"/>
    </location>
</feature>
<dbReference type="Gene3D" id="3.40.50.1820">
    <property type="entry name" value="alpha/beta hydrolase"/>
    <property type="match status" value="1"/>
</dbReference>
<feature type="signal peptide" evidence="1">
    <location>
        <begin position="1"/>
        <end position="18"/>
    </location>
</feature>
<dbReference type="GO" id="GO:0016787">
    <property type="term" value="F:hydrolase activity"/>
    <property type="evidence" value="ECO:0007669"/>
    <property type="project" value="UniProtKB-KW"/>
</dbReference>
<keyword evidence="3" id="KW-0378">Hydrolase</keyword>
<reference evidence="3 4" key="1">
    <citation type="journal article" date="2024" name="J Genomics">
        <title>Draft genome sequencing and assembly of Favolaschia claudopus CIRM-BRFM 2984 isolated from oak limbs.</title>
        <authorList>
            <person name="Navarro D."/>
            <person name="Drula E."/>
            <person name="Chaduli D."/>
            <person name="Cazenave R."/>
            <person name="Ahrendt S."/>
            <person name="Wang J."/>
            <person name="Lipzen A."/>
            <person name="Daum C."/>
            <person name="Barry K."/>
            <person name="Grigoriev I.V."/>
            <person name="Favel A."/>
            <person name="Rosso M.N."/>
            <person name="Martin F."/>
        </authorList>
    </citation>
    <scope>NUCLEOTIDE SEQUENCE [LARGE SCALE GENOMIC DNA]</scope>
    <source>
        <strain evidence="3 4">CIRM-BRFM 2984</strain>
    </source>
</reference>
<evidence type="ECO:0000313" key="4">
    <source>
        <dbReference type="Proteomes" id="UP001362999"/>
    </source>
</evidence>
<keyword evidence="1" id="KW-0732">Signal</keyword>
<accession>A0AAW0C1G5</accession>
<organism evidence="3 4">
    <name type="scientific">Favolaschia claudopus</name>
    <dbReference type="NCBI Taxonomy" id="2862362"/>
    <lineage>
        <taxon>Eukaryota</taxon>
        <taxon>Fungi</taxon>
        <taxon>Dikarya</taxon>
        <taxon>Basidiomycota</taxon>
        <taxon>Agaricomycotina</taxon>
        <taxon>Agaricomycetes</taxon>
        <taxon>Agaricomycetidae</taxon>
        <taxon>Agaricales</taxon>
        <taxon>Marasmiineae</taxon>
        <taxon>Mycenaceae</taxon>
        <taxon>Favolaschia</taxon>
    </lineage>
</organism>
<evidence type="ECO:0000256" key="1">
    <source>
        <dbReference type="SAM" id="SignalP"/>
    </source>
</evidence>
<keyword evidence="4" id="KW-1185">Reference proteome</keyword>
<dbReference type="EMBL" id="JAWWNJ010000024">
    <property type="protein sequence ID" value="KAK7031810.1"/>
    <property type="molecule type" value="Genomic_DNA"/>
</dbReference>
<protein>
    <submittedName>
        <fullName evidence="3">Carboxylic ester hydrolase</fullName>
    </submittedName>
</protein>
<evidence type="ECO:0000259" key="2">
    <source>
        <dbReference type="Pfam" id="PF00135"/>
    </source>
</evidence>
<dbReference type="SUPFAM" id="SSF53474">
    <property type="entry name" value="alpha/beta-Hydrolases"/>
    <property type="match status" value="1"/>
</dbReference>
<feature type="domain" description="Carboxylesterase type B" evidence="2">
    <location>
        <begin position="22"/>
        <end position="498"/>
    </location>
</feature>
<dbReference type="PROSITE" id="PS00941">
    <property type="entry name" value="CARBOXYLESTERASE_B_2"/>
    <property type="match status" value="1"/>
</dbReference>
<dbReference type="PANTHER" id="PTHR11559">
    <property type="entry name" value="CARBOXYLESTERASE"/>
    <property type="match status" value="1"/>
</dbReference>
<proteinExistence type="predicted"/>
<sequence>MLSLLSLQLCLPLLMVAGAPTAPTVSLPYGTFEGFNSGNLTQFLGLPFAQAGRFEYPREPSTFSGVQKAIKYGPACPQQHESTPPGEPFKQNTYAVVSEDCLTLDIFRPTGVDSTTKLPVLVWLYGGGWEVGDSRDFNLTPAVERSIQIGEPFVAVTINYRLSVFGWLMGKEAAAAGLNNLGMRDQIFALEWVERYIHLFSGDPKRVTLGGQSAGSISAAFLTMDNAQNSNTLFRGVWLESGPPNHIPRQTDDQSIYDFVVSSTNCADADDTIECLQHVPYDTLMTAVNNTADFLAYRSLNLVWTPRIDGELILKSPWLAVQEGAYAKIPIVGGVCEDEGTIFALSSLNITTDAEFLGYVHSNFFPETSSDELAEIARLYPSDPAQGSPFNTGTQFQVSPEYKRVAAFIGDMAMVSPLRFLAEHASSRQDVWTWLVEANQAAGGAVGAYHLSDIPIWLTTTTSLGTQGMDALVNFVNTLDPNQHLTQGSSATVWPKHNTPSAGGNSSLIVFADDGVRVAADNYRQEGMDYLNSLRLKEASMD</sequence>
<dbReference type="InterPro" id="IPR002018">
    <property type="entry name" value="CarbesteraseB"/>
</dbReference>